<dbReference type="Proteomes" id="UP000663889">
    <property type="component" value="Unassembled WGS sequence"/>
</dbReference>
<sequence length="598" mass="70212">MNETTLPSIFEELFDEIKETKTFTIIPNDPWSSNKQNILIELIKPSSSVQTFLRISFGEDFDHFRLDELLSKIFQVADAIQTWGDTNQRLLHEKIYRDFHHVQVNKITIKDIQQSFKTWYNTTFNHNANCGQILEFDDIDGPLCTCTHRPLKYVNEQWSLTNAIAYTFHEKFGTEEQGLQAILALSKLSLVIRENWSAQQVQDYISEHQAPEKNLTSIQLNSYREKNRMIRMPIIFEDETDNLEEWISIGEDNDNTWNLYDDNNGEDEDNQLTSHHQEPEEFKDLDWNDVPNFICQLNYNHLKGYERHQVEEENRTILSSRRRLVAKKAIIRLPYKGTSFYIASEKDFQQKEVDYMNRTGAYKWIHTLDDAHSHVSETCLVEMIEQVERILDDLLDSNCIHQAQHMIMTIVRSSIRMHYLYFVPETHKENIPVRPIFVCNDGPTINIVRYITPLLWSIFDRATNCKRFSNGAIDVIHAIEHDGHMGHFQSPILFVTFNLDDLINIFPHDETIIALNYLLREQLPDQRIAGLTVDTILQLVQLVLKTQFYVYNAALYQQIHGGASGLPLTMFLAYTYLFFGQYRELVKNFTKKNEFFGR</sequence>
<comment type="caution">
    <text evidence="1">The sequence shown here is derived from an EMBL/GenBank/DDBJ whole genome shotgun (WGS) entry which is preliminary data.</text>
</comment>
<gene>
    <name evidence="1" type="ORF">SEV965_LOCUS36649</name>
</gene>
<protein>
    <submittedName>
        <fullName evidence="1">Uncharacterized protein</fullName>
    </submittedName>
</protein>
<evidence type="ECO:0000313" key="1">
    <source>
        <dbReference type="EMBL" id="CAF1513064.1"/>
    </source>
</evidence>
<organism evidence="1 2">
    <name type="scientific">Rotaria sordida</name>
    <dbReference type="NCBI Taxonomy" id="392033"/>
    <lineage>
        <taxon>Eukaryota</taxon>
        <taxon>Metazoa</taxon>
        <taxon>Spiralia</taxon>
        <taxon>Gnathifera</taxon>
        <taxon>Rotifera</taxon>
        <taxon>Eurotatoria</taxon>
        <taxon>Bdelloidea</taxon>
        <taxon>Philodinida</taxon>
        <taxon>Philodinidae</taxon>
        <taxon>Rotaria</taxon>
    </lineage>
</organism>
<reference evidence="1" key="1">
    <citation type="submission" date="2021-02" db="EMBL/GenBank/DDBJ databases">
        <authorList>
            <person name="Nowell W R."/>
        </authorList>
    </citation>
    <scope>NUCLEOTIDE SEQUENCE</scope>
</reference>
<name>A0A815U0J3_9BILA</name>
<dbReference type="AlphaFoldDB" id="A0A815U0J3"/>
<dbReference type="EMBL" id="CAJNOU010006805">
    <property type="protein sequence ID" value="CAF1513064.1"/>
    <property type="molecule type" value="Genomic_DNA"/>
</dbReference>
<evidence type="ECO:0000313" key="2">
    <source>
        <dbReference type="Proteomes" id="UP000663889"/>
    </source>
</evidence>
<proteinExistence type="predicted"/>
<accession>A0A815U0J3</accession>